<comment type="caution">
    <text evidence="1">The sequence shown here is derived from an EMBL/GenBank/DDBJ whole genome shotgun (WGS) entry which is preliminary data.</text>
</comment>
<dbReference type="AlphaFoldDB" id="A0ABD0V9D1"/>
<dbReference type="EMBL" id="JANQDX010000009">
    <property type="protein sequence ID" value="KAL0919176.1"/>
    <property type="molecule type" value="Genomic_DNA"/>
</dbReference>
<name>A0ABD0V9D1_DENTH</name>
<organism evidence="1 2">
    <name type="scientific">Dendrobium thyrsiflorum</name>
    <name type="common">Pinecone-like raceme dendrobium</name>
    <name type="synonym">Orchid</name>
    <dbReference type="NCBI Taxonomy" id="117978"/>
    <lineage>
        <taxon>Eukaryota</taxon>
        <taxon>Viridiplantae</taxon>
        <taxon>Streptophyta</taxon>
        <taxon>Embryophyta</taxon>
        <taxon>Tracheophyta</taxon>
        <taxon>Spermatophyta</taxon>
        <taxon>Magnoliopsida</taxon>
        <taxon>Liliopsida</taxon>
        <taxon>Asparagales</taxon>
        <taxon>Orchidaceae</taxon>
        <taxon>Epidendroideae</taxon>
        <taxon>Malaxideae</taxon>
        <taxon>Dendrobiinae</taxon>
        <taxon>Dendrobium</taxon>
    </lineage>
</organism>
<reference evidence="1 2" key="1">
    <citation type="journal article" date="2024" name="Plant Biotechnol. J.">
        <title>Dendrobium thyrsiflorum genome and its molecular insights into genes involved in important horticultural traits.</title>
        <authorList>
            <person name="Chen B."/>
            <person name="Wang J.Y."/>
            <person name="Zheng P.J."/>
            <person name="Li K.L."/>
            <person name="Liang Y.M."/>
            <person name="Chen X.F."/>
            <person name="Zhang C."/>
            <person name="Zhao X."/>
            <person name="He X."/>
            <person name="Zhang G.Q."/>
            <person name="Liu Z.J."/>
            <person name="Xu Q."/>
        </authorList>
    </citation>
    <scope>NUCLEOTIDE SEQUENCE [LARGE SCALE GENOMIC DNA]</scope>
    <source>
        <strain evidence="1">GZMU011</strain>
    </source>
</reference>
<dbReference type="Proteomes" id="UP001552299">
    <property type="component" value="Unassembled WGS sequence"/>
</dbReference>
<evidence type="ECO:0000313" key="1">
    <source>
        <dbReference type="EMBL" id="KAL0919176.1"/>
    </source>
</evidence>
<accession>A0ABD0V9D1</accession>
<sequence length="71" mass="8518">MLLLRFSLDMLVLHLRWDCRFYFLDGCCFSDLLMIEQGFRPNNREICNISRIVGFQPCSRIIEQLLKLSLY</sequence>
<proteinExistence type="predicted"/>
<gene>
    <name evidence="1" type="ORF">M5K25_011253</name>
</gene>
<protein>
    <submittedName>
        <fullName evidence="1">Uncharacterized protein</fullName>
    </submittedName>
</protein>
<evidence type="ECO:0000313" key="2">
    <source>
        <dbReference type="Proteomes" id="UP001552299"/>
    </source>
</evidence>
<keyword evidence="2" id="KW-1185">Reference proteome</keyword>